<accession>A0ABT3PK03</accession>
<gene>
    <name evidence="1" type="ORF">J6I44_05325</name>
</gene>
<evidence type="ECO:0000313" key="2">
    <source>
        <dbReference type="Proteomes" id="UP001207918"/>
    </source>
</evidence>
<reference evidence="1 2" key="1">
    <citation type="submission" date="2021-03" db="EMBL/GenBank/DDBJ databases">
        <title>Aliifodinibius sp. nov., a new bacterium isolated from saline soil.</title>
        <authorList>
            <person name="Galisteo C."/>
            <person name="De La Haba R."/>
            <person name="Sanchez-Porro C."/>
            <person name="Ventosa A."/>
        </authorList>
    </citation>
    <scope>NUCLEOTIDE SEQUENCE [LARGE SCALE GENOMIC DNA]</scope>
    <source>
        <strain evidence="1 2">1BSP15-2V2</strain>
    </source>
</reference>
<dbReference type="Proteomes" id="UP001207918">
    <property type="component" value="Unassembled WGS sequence"/>
</dbReference>
<sequence>MKPCMLSAEEIKAIYNRWAAVYDASLWGFSLLGFRVRAYRKAAMENLNLTPGKRMSIFELKKPGQWPEWLVRGMIALLKPYGVRPDHTKRSPWCSVENHFPRSEMKEYYFGATYVATGIA</sequence>
<organism evidence="1 2">
    <name type="scientific">Fodinibius salsisoli</name>
    <dbReference type="NCBI Taxonomy" id="2820877"/>
    <lineage>
        <taxon>Bacteria</taxon>
        <taxon>Pseudomonadati</taxon>
        <taxon>Balneolota</taxon>
        <taxon>Balneolia</taxon>
        <taxon>Balneolales</taxon>
        <taxon>Balneolaceae</taxon>
        <taxon>Fodinibius</taxon>
    </lineage>
</organism>
<dbReference type="RefSeq" id="WP_265764966.1">
    <property type="nucleotide sequence ID" value="NZ_JAGGJA010000003.1"/>
</dbReference>
<name>A0ABT3PK03_9BACT</name>
<comment type="caution">
    <text evidence="1">The sequence shown here is derived from an EMBL/GenBank/DDBJ whole genome shotgun (WGS) entry which is preliminary data.</text>
</comment>
<evidence type="ECO:0000313" key="1">
    <source>
        <dbReference type="EMBL" id="MCW9706261.1"/>
    </source>
</evidence>
<proteinExistence type="predicted"/>
<protein>
    <submittedName>
        <fullName evidence="1">Uncharacterized protein</fullName>
    </submittedName>
</protein>
<dbReference type="EMBL" id="JAGGJA010000003">
    <property type="protein sequence ID" value="MCW9706261.1"/>
    <property type="molecule type" value="Genomic_DNA"/>
</dbReference>
<keyword evidence="2" id="KW-1185">Reference proteome</keyword>